<evidence type="ECO:0000256" key="5">
    <source>
        <dbReference type="SAM" id="Phobius"/>
    </source>
</evidence>
<dbReference type="AlphaFoldDB" id="A0A2I1MNT9"/>
<protein>
    <submittedName>
        <fullName evidence="7">Mechanosensitive ion channel family protein</fullName>
    </submittedName>
</protein>
<keyword evidence="2 5" id="KW-0812">Transmembrane</keyword>
<keyword evidence="4 5" id="KW-0472">Membrane</keyword>
<keyword evidence="3 5" id="KW-1133">Transmembrane helix</keyword>
<proteinExistence type="predicted"/>
<comment type="caution">
    <text evidence="7">The sequence shown here is derived from an EMBL/GenBank/DDBJ whole genome shotgun (WGS) entry which is preliminary data.</text>
</comment>
<feature type="domain" description="Mechanosensitive ion channel MscS" evidence="6">
    <location>
        <begin position="109"/>
        <end position="185"/>
    </location>
</feature>
<comment type="subcellular location">
    <subcellularLocation>
        <location evidence="1">Membrane</location>
    </subcellularLocation>
</comment>
<dbReference type="PANTHER" id="PTHR30221">
    <property type="entry name" value="SMALL-CONDUCTANCE MECHANOSENSITIVE CHANNEL"/>
    <property type="match status" value="1"/>
</dbReference>
<feature type="transmembrane region" description="Helical" evidence="5">
    <location>
        <begin position="92"/>
        <end position="120"/>
    </location>
</feature>
<feature type="transmembrane region" description="Helical" evidence="5">
    <location>
        <begin position="31"/>
        <end position="48"/>
    </location>
</feature>
<dbReference type="Pfam" id="PF00924">
    <property type="entry name" value="MS_channel_2nd"/>
    <property type="match status" value="1"/>
</dbReference>
<gene>
    <name evidence="7" type="ORF">CYJ28_07465</name>
</gene>
<dbReference type="PANTHER" id="PTHR30221:SF1">
    <property type="entry name" value="SMALL-CONDUCTANCE MECHANOSENSITIVE CHANNEL"/>
    <property type="match status" value="1"/>
</dbReference>
<dbReference type="InterPro" id="IPR010920">
    <property type="entry name" value="LSM_dom_sf"/>
</dbReference>
<evidence type="ECO:0000313" key="8">
    <source>
        <dbReference type="Proteomes" id="UP000234239"/>
    </source>
</evidence>
<dbReference type="GO" id="GO:0008381">
    <property type="term" value="F:mechanosensitive monoatomic ion channel activity"/>
    <property type="evidence" value="ECO:0007669"/>
    <property type="project" value="InterPro"/>
</dbReference>
<dbReference type="EMBL" id="PKGY01000003">
    <property type="protein sequence ID" value="PKZ21732.1"/>
    <property type="molecule type" value="Genomic_DNA"/>
</dbReference>
<sequence length="303" mass="35092">MSEQAKEALMNHFLEYLNSDQLDSELFIEKALYSLAAILLTFFLMKGLKWLLPKLTDNENLAQRINRFSRLIVFFLAFIFILSLWFSQAKLLGVIILIILAFLTLASRDVVVDLVAYLYIILRSPLEVGSVIDINGVSGEVVDLDFLQINLAEVGTMTKARTHTGRYISVPNRWIFEHAIYNYNHDSPYVVVDVMVPIDYGQDLEKVKKITAKVAYEKYEGFLEQCTEEELKLFKRKMDGLEASTKPQIRIEYGNRSMNVYIQFFTPYDKIAVNKMIMQNALYFDLRNRGIQVTSMQVVKFEE</sequence>
<name>A0A2I1MNT9_9LACT</name>
<dbReference type="SUPFAM" id="SSF50182">
    <property type="entry name" value="Sm-like ribonucleoproteins"/>
    <property type="match status" value="1"/>
</dbReference>
<dbReference type="Proteomes" id="UP000234239">
    <property type="component" value="Unassembled WGS sequence"/>
</dbReference>
<evidence type="ECO:0000256" key="3">
    <source>
        <dbReference type="ARBA" id="ARBA00022989"/>
    </source>
</evidence>
<dbReference type="Gene3D" id="2.30.30.60">
    <property type="match status" value="1"/>
</dbReference>
<evidence type="ECO:0000256" key="4">
    <source>
        <dbReference type="ARBA" id="ARBA00023136"/>
    </source>
</evidence>
<evidence type="ECO:0000256" key="1">
    <source>
        <dbReference type="ARBA" id="ARBA00004370"/>
    </source>
</evidence>
<evidence type="ECO:0000256" key="2">
    <source>
        <dbReference type="ARBA" id="ARBA00022692"/>
    </source>
</evidence>
<reference evidence="7 8" key="1">
    <citation type="submission" date="2017-12" db="EMBL/GenBank/DDBJ databases">
        <title>Phylogenetic diversity of female urinary microbiome.</title>
        <authorList>
            <person name="Thomas-White K."/>
            <person name="Wolfe A.J."/>
        </authorList>
    </citation>
    <scope>NUCLEOTIDE SEQUENCE [LARGE SCALE GENOMIC DNA]</scope>
    <source>
        <strain evidence="7 8">UMB0139</strain>
    </source>
</reference>
<evidence type="ECO:0000313" key="7">
    <source>
        <dbReference type="EMBL" id="PKZ21732.1"/>
    </source>
</evidence>
<dbReference type="InterPro" id="IPR023408">
    <property type="entry name" value="MscS_beta-dom_sf"/>
</dbReference>
<accession>A0A2I1MNT9</accession>
<evidence type="ECO:0000259" key="6">
    <source>
        <dbReference type="Pfam" id="PF00924"/>
    </source>
</evidence>
<dbReference type="InterPro" id="IPR045275">
    <property type="entry name" value="MscS_archaea/bacteria_type"/>
</dbReference>
<dbReference type="InterPro" id="IPR006685">
    <property type="entry name" value="MscS_channel_2nd"/>
</dbReference>
<organism evidence="7 8">
    <name type="scientific">Aerococcus sanguinicola</name>
    <dbReference type="NCBI Taxonomy" id="119206"/>
    <lineage>
        <taxon>Bacteria</taxon>
        <taxon>Bacillati</taxon>
        <taxon>Bacillota</taxon>
        <taxon>Bacilli</taxon>
        <taxon>Lactobacillales</taxon>
        <taxon>Aerococcaceae</taxon>
        <taxon>Aerococcus</taxon>
    </lineage>
</organism>
<feature type="transmembrane region" description="Helical" evidence="5">
    <location>
        <begin position="68"/>
        <end position="86"/>
    </location>
</feature>
<dbReference type="GO" id="GO:0016020">
    <property type="term" value="C:membrane"/>
    <property type="evidence" value="ECO:0007669"/>
    <property type="project" value="UniProtKB-SubCell"/>
</dbReference>